<name>A0A6J4LTL1_9ACTN</name>
<protein>
    <submittedName>
        <fullName evidence="2">Uncharacterized protein</fullName>
    </submittedName>
</protein>
<dbReference type="AlphaFoldDB" id="A0A6J4LTL1"/>
<evidence type="ECO:0000256" key="1">
    <source>
        <dbReference type="SAM" id="MobiDB-lite"/>
    </source>
</evidence>
<feature type="region of interest" description="Disordered" evidence="1">
    <location>
        <begin position="1"/>
        <end position="25"/>
    </location>
</feature>
<proteinExistence type="predicted"/>
<accession>A0A6J4LTL1</accession>
<organism evidence="2">
    <name type="scientific">uncultured Frankineae bacterium</name>
    <dbReference type="NCBI Taxonomy" id="437475"/>
    <lineage>
        <taxon>Bacteria</taxon>
        <taxon>Bacillati</taxon>
        <taxon>Actinomycetota</taxon>
        <taxon>Actinomycetes</taxon>
        <taxon>Frankiales</taxon>
        <taxon>environmental samples</taxon>
    </lineage>
</organism>
<gene>
    <name evidence="2" type="ORF">AVDCRST_MAG16-1846</name>
</gene>
<evidence type="ECO:0000313" key="2">
    <source>
        <dbReference type="EMBL" id="CAA9341450.1"/>
    </source>
</evidence>
<dbReference type="EMBL" id="CADCUE010000165">
    <property type="protein sequence ID" value="CAA9341450.1"/>
    <property type="molecule type" value="Genomic_DNA"/>
</dbReference>
<reference evidence="2" key="1">
    <citation type="submission" date="2020-02" db="EMBL/GenBank/DDBJ databases">
        <authorList>
            <person name="Meier V. D."/>
        </authorList>
    </citation>
    <scope>NUCLEOTIDE SEQUENCE</scope>
    <source>
        <strain evidence="2">AVDCRST_MAG16</strain>
    </source>
</reference>
<sequence length="223" mass="23483">MSTPEQRPPVPDASDDSPPPSAAPSVVRQLRSPASLALADLAALYEDLQTVLRCCERLVQELQPRPSGPDDLALEAYWTTAVLSYARCFAPGQRGTGLTEQDVTATGLPGDVLGWHRALLALRDRYADAAVNPRESFSVGASQDASGHAEGIAVASARQPPLDEVSVRQTGAVAFGLSKVVDEKLAAQQGVVFTAVAAMARPALDQLPLMHLVVGPEVASDPR</sequence>
<feature type="compositionally biased region" description="Pro residues" evidence="1">
    <location>
        <begin position="1"/>
        <end position="22"/>
    </location>
</feature>